<keyword evidence="1" id="KW-0902">Two-component regulatory system</keyword>
<protein>
    <recommendedName>
        <fullName evidence="3">HPt domain-containing protein</fullName>
    </recommendedName>
</protein>
<proteinExistence type="predicted"/>
<evidence type="ECO:0000259" key="3">
    <source>
        <dbReference type="PROSITE" id="PS50894"/>
    </source>
</evidence>
<dbReference type="InterPro" id="IPR036641">
    <property type="entry name" value="HPT_dom_sf"/>
</dbReference>
<sequence length="91" mass="9553">MSAELEMKMAQMAARFAARAGEHEAALRAAIAAEDREAMASQAHRLAGIAGMFGQPQIGEAAAHLEDLAEAGEDYLGAAELLSALLRDLET</sequence>
<organism evidence="4 5">
    <name type="scientific">Aurantiacibacter zhengii</name>
    <dbReference type="NCBI Taxonomy" id="2307003"/>
    <lineage>
        <taxon>Bacteria</taxon>
        <taxon>Pseudomonadati</taxon>
        <taxon>Pseudomonadota</taxon>
        <taxon>Alphaproteobacteria</taxon>
        <taxon>Sphingomonadales</taxon>
        <taxon>Erythrobacteraceae</taxon>
        <taxon>Aurantiacibacter</taxon>
    </lineage>
</organism>
<dbReference type="SUPFAM" id="SSF47226">
    <property type="entry name" value="Histidine-containing phosphotransfer domain, HPT domain"/>
    <property type="match status" value="1"/>
</dbReference>
<dbReference type="GO" id="GO:0004672">
    <property type="term" value="F:protein kinase activity"/>
    <property type="evidence" value="ECO:0007669"/>
    <property type="project" value="UniProtKB-ARBA"/>
</dbReference>
<keyword evidence="5" id="KW-1185">Reference proteome</keyword>
<keyword evidence="2" id="KW-0597">Phosphoprotein</keyword>
<dbReference type="InterPro" id="IPR008207">
    <property type="entry name" value="Sig_transdc_His_kin_Hpt_dom"/>
</dbReference>
<accession>A0A418NRF7</accession>
<evidence type="ECO:0000313" key="4">
    <source>
        <dbReference type="EMBL" id="RIV85670.1"/>
    </source>
</evidence>
<dbReference type="Proteomes" id="UP000286576">
    <property type="component" value="Unassembled WGS sequence"/>
</dbReference>
<reference evidence="4 5" key="1">
    <citation type="submission" date="2018-08" db="EMBL/GenBank/DDBJ databases">
        <title>Erythrobacter zhengii sp.nov., a bacterium isolated from deep-sea sediment.</title>
        <authorList>
            <person name="Fang C."/>
            <person name="Wu Y.-H."/>
            <person name="Sun C."/>
            <person name="Wang H."/>
            <person name="Cheng H."/>
            <person name="Meng F.-X."/>
            <person name="Wang C.-S."/>
            <person name="Xu X.-W."/>
        </authorList>
    </citation>
    <scope>NUCLEOTIDE SEQUENCE [LARGE SCALE GENOMIC DNA]</scope>
    <source>
        <strain evidence="4 5">V18</strain>
    </source>
</reference>
<dbReference type="PROSITE" id="PS50894">
    <property type="entry name" value="HPT"/>
    <property type="match status" value="1"/>
</dbReference>
<comment type="caution">
    <text evidence="4">The sequence shown here is derived from an EMBL/GenBank/DDBJ whole genome shotgun (WGS) entry which is preliminary data.</text>
</comment>
<dbReference type="GO" id="GO:0000160">
    <property type="term" value="P:phosphorelay signal transduction system"/>
    <property type="evidence" value="ECO:0007669"/>
    <property type="project" value="UniProtKB-KW"/>
</dbReference>
<dbReference type="Pfam" id="PF01627">
    <property type="entry name" value="Hpt"/>
    <property type="match status" value="1"/>
</dbReference>
<dbReference type="Gene3D" id="1.20.120.160">
    <property type="entry name" value="HPT domain"/>
    <property type="match status" value="1"/>
</dbReference>
<feature type="modified residue" description="Phosphohistidine" evidence="2">
    <location>
        <position position="44"/>
    </location>
</feature>
<gene>
    <name evidence="4" type="ORF">D2V07_10015</name>
</gene>
<feature type="domain" description="HPt" evidence="3">
    <location>
        <begin position="5"/>
        <end position="91"/>
    </location>
</feature>
<evidence type="ECO:0000256" key="2">
    <source>
        <dbReference type="PROSITE-ProRule" id="PRU00110"/>
    </source>
</evidence>
<evidence type="ECO:0000256" key="1">
    <source>
        <dbReference type="ARBA" id="ARBA00023012"/>
    </source>
</evidence>
<evidence type="ECO:0000313" key="5">
    <source>
        <dbReference type="Proteomes" id="UP000286576"/>
    </source>
</evidence>
<dbReference type="AlphaFoldDB" id="A0A418NRF7"/>
<dbReference type="EMBL" id="QXFL01000004">
    <property type="protein sequence ID" value="RIV85670.1"/>
    <property type="molecule type" value="Genomic_DNA"/>
</dbReference>
<name>A0A418NRF7_9SPHN</name>